<dbReference type="Pfam" id="PF20691">
    <property type="entry name" value="TAGT"/>
    <property type="match status" value="1"/>
</dbReference>
<feature type="domain" description="TET-Associated Glycosyltransferase" evidence="1">
    <location>
        <begin position="112"/>
        <end position="323"/>
    </location>
</feature>
<organism evidence="2 3">
    <name type="scientific">Aeromonas phage 65.2</name>
    <dbReference type="NCBI Taxonomy" id="1932896"/>
    <lineage>
        <taxon>Viruses</taxon>
        <taxon>Duplodnaviria</taxon>
        <taxon>Heunggongvirae</taxon>
        <taxon>Uroviricota</taxon>
        <taxon>Caudoviricetes</taxon>
        <taxon>Pantevenvirales</taxon>
        <taxon>Straboviridae</taxon>
        <taxon>Emmerichvirinae</taxon>
        <taxon>Ishigurovirus</taxon>
        <taxon>Ishigurovirus osborne</taxon>
    </lineage>
</organism>
<protein>
    <recommendedName>
        <fullName evidence="1">TET-Associated Glycosyltransferase domain-containing protein</fullName>
    </recommendedName>
</protein>
<reference evidence="2 3" key="1">
    <citation type="journal article" date="2017" name="Sci. Rep.">
        <title>Characterization and diversity of phages infecting Aeromonas salmonicida subsp. salmonicida.</title>
        <authorList>
            <person name="Vincent A.T."/>
            <person name="Paquet V.E."/>
            <person name="Bernatchez A."/>
            <person name="Tremblay D.M."/>
            <person name="Moineau S."/>
            <person name="Charette S.J."/>
        </authorList>
    </citation>
    <scope>NUCLEOTIDE SEQUENCE [LARGE SCALE GENOMIC DNA]</scope>
</reference>
<dbReference type="EMBL" id="KY290955">
    <property type="protein sequence ID" value="APU01513.1"/>
    <property type="molecule type" value="Genomic_DNA"/>
</dbReference>
<evidence type="ECO:0000259" key="1">
    <source>
        <dbReference type="Pfam" id="PF20691"/>
    </source>
</evidence>
<proteinExistence type="predicted"/>
<evidence type="ECO:0000313" key="2">
    <source>
        <dbReference type="EMBL" id="APU01513.1"/>
    </source>
</evidence>
<dbReference type="Proteomes" id="UP000225215">
    <property type="component" value="Segment"/>
</dbReference>
<accession>A0A219YCT4</accession>
<dbReference type="InterPro" id="IPR049100">
    <property type="entry name" value="TAGT"/>
</dbReference>
<name>A0A219YCT4_9CAUD</name>
<evidence type="ECO:0000313" key="3">
    <source>
        <dbReference type="Proteomes" id="UP000225215"/>
    </source>
</evidence>
<sequence>MDWVGMPAFKQEKQKEYHLITAIEIVDMFSDKSPQKILIRFDNDVDLKLFSDRLGVPLSKSDKEIYFDDIHTLSIQTDQPLTDRTKSIWFPQLVRGINADKRWFGDDKKNRYPIYIVSKGRYKNGLTWKALDRVGADYYVVCENHELENYSEVVGVQRCLVLPQHYLDEYDTCDDLGNTRSKGPGAARNFCIDHSKELGFKRHWVMDDNLDDFHRLHNNMKLPVRTPACFRAAEDFVDRFDNVPVSGLNYYSFCKSTDKVNPYTKNTRIYSCLLIENDSGYRWRGRYNEDTDLSLRVLKDGLCTIQFNAFLCGKVTTQRMRGGNSKEFYDEEGTMPKSKMIEDLHPDVAKVVWKFNRWHHHVDYTAYKNLKLNLINPDQKYNEVDDYGMYMIDGIKTK</sequence>